<sequence>MSGTMVQNDADMNNAAIWSDVFVKVDEDDLPSEIMRERLQVRRDDILTAKLRTTIGFYKAVEAKAFPVLPGGIEDLGRVLDIFCVLCTFDNLAQSGYADLAKPAFWVRTGATRREVTPAIPVDIAAKICGISSSFLRASLVPLIKDGAVELIRSPSGVSAILVKPGFVNDMSFRRYLRN</sequence>
<name>A0A0F9YBH8_9ZZZZ</name>
<accession>A0A0F9YBH8</accession>
<organism evidence="1">
    <name type="scientific">marine sediment metagenome</name>
    <dbReference type="NCBI Taxonomy" id="412755"/>
    <lineage>
        <taxon>unclassified sequences</taxon>
        <taxon>metagenomes</taxon>
        <taxon>ecological metagenomes</taxon>
    </lineage>
</organism>
<proteinExistence type="predicted"/>
<gene>
    <name evidence="1" type="ORF">LCGC14_0112190</name>
</gene>
<dbReference type="EMBL" id="LAZR01000033">
    <property type="protein sequence ID" value="KKO01864.1"/>
    <property type="molecule type" value="Genomic_DNA"/>
</dbReference>
<protein>
    <submittedName>
        <fullName evidence="1">Uncharacterized protein</fullName>
    </submittedName>
</protein>
<reference evidence="1" key="1">
    <citation type="journal article" date="2015" name="Nature">
        <title>Complex archaea that bridge the gap between prokaryotes and eukaryotes.</title>
        <authorList>
            <person name="Spang A."/>
            <person name="Saw J.H."/>
            <person name="Jorgensen S.L."/>
            <person name="Zaremba-Niedzwiedzka K."/>
            <person name="Martijn J."/>
            <person name="Lind A.E."/>
            <person name="van Eijk R."/>
            <person name="Schleper C."/>
            <person name="Guy L."/>
            <person name="Ettema T.J."/>
        </authorList>
    </citation>
    <scope>NUCLEOTIDE SEQUENCE</scope>
</reference>
<dbReference type="AlphaFoldDB" id="A0A0F9YBH8"/>
<evidence type="ECO:0000313" key="1">
    <source>
        <dbReference type="EMBL" id="KKO01864.1"/>
    </source>
</evidence>
<comment type="caution">
    <text evidence="1">The sequence shown here is derived from an EMBL/GenBank/DDBJ whole genome shotgun (WGS) entry which is preliminary data.</text>
</comment>